<name>A0AAD9IVQ1_9ANNE</name>
<dbReference type="Pfam" id="PF00581">
    <property type="entry name" value="Rhodanese"/>
    <property type="match status" value="1"/>
</dbReference>
<dbReference type="Gene3D" id="3.40.250.10">
    <property type="entry name" value="Rhodanese-like domain"/>
    <property type="match status" value="1"/>
</dbReference>
<organism evidence="2 3">
    <name type="scientific">Paralvinella palmiformis</name>
    <dbReference type="NCBI Taxonomy" id="53620"/>
    <lineage>
        <taxon>Eukaryota</taxon>
        <taxon>Metazoa</taxon>
        <taxon>Spiralia</taxon>
        <taxon>Lophotrochozoa</taxon>
        <taxon>Annelida</taxon>
        <taxon>Polychaeta</taxon>
        <taxon>Sedentaria</taxon>
        <taxon>Canalipalpata</taxon>
        <taxon>Terebellida</taxon>
        <taxon>Terebelliformia</taxon>
        <taxon>Alvinellidae</taxon>
        <taxon>Paralvinella</taxon>
    </lineage>
</organism>
<dbReference type="SUPFAM" id="SSF52821">
    <property type="entry name" value="Rhodanese/Cell cycle control phosphatase"/>
    <property type="match status" value="1"/>
</dbReference>
<comment type="caution">
    <text evidence="2">The sequence shown here is derived from an EMBL/GenBank/DDBJ whole genome shotgun (WGS) entry which is preliminary data.</text>
</comment>
<evidence type="ECO:0000313" key="2">
    <source>
        <dbReference type="EMBL" id="KAK2141822.1"/>
    </source>
</evidence>
<proteinExistence type="predicted"/>
<gene>
    <name evidence="2" type="ORF">LSH36_1035g01084</name>
</gene>
<feature type="domain" description="Rhodanese" evidence="1">
    <location>
        <begin position="23"/>
        <end position="127"/>
    </location>
</feature>
<dbReference type="InterPro" id="IPR036873">
    <property type="entry name" value="Rhodanese-like_dom_sf"/>
</dbReference>
<dbReference type="AlphaFoldDB" id="A0AAD9IVQ1"/>
<dbReference type="CDD" id="cd00158">
    <property type="entry name" value="RHOD"/>
    <property type="match status" value="1"/>
</dbReference>
<dbReference type="PROSITE" id="PS50206">
    <property type="entry name" value="RHODANESE_3"/>
    <property type="match status" value="1"/>
</dbReference>
<accession>A0AAD9IVQ1</accession>
<evidence type="ECO:0000313" key="3">
    <source>
        <dbReference type="Proteomes" id="UP001208570"/>
    </source>
</evidence>
<dbReference type="EMBL" id="JAODUP010001035">
    <property type="protein sequence ID" value="KAK2141822.1"/>
    <property type="molecule type" value="Genomic_DNA"/>
</dbReference>
<dbReference type="Proteomes" id="UP001208570">
    <property type="component" value="Unassembled WGS sequence"/>
</dbReference>
<reference evidence="2" key="1">
    <citation type="journal article" date="2023" name="Mol. Biol. Evol.">
        <title>Third-Generation Sequencing Reveals the Adaptive Role of the Epigenome in Three Deep-Sea Polychaetes.</title>
        <authorList>
            <person name="Perez M."/>
            <person name="Aroh O."/>
            <person name="Sun Y."/>
            <person name="Lan Y."/>
            <person name="Juniper S.K."/>
            <person name="Young C.R."/>
            <person name="Angers B."/>
            <person name="Qian P.Y."/>
        </authorList>
    </citation>
    <scope>NUCLEOTIDE SEQUENCE</scope>
    <source>
        <strain evidence="2">P08H-3</strain>
    </source>
</reference>
<dbReference type="SMART" id="SM00450">
    <property type="entry name" value="RHOD"/>
    <property type="match status" value="1"/>
</dbReference>
<protein>
    <recommendedName>
        <fullName evidence="1">Rhodanese domain-containing protein</fullName>
    </recommendedName>
</protein>
<dbReference type="InterPro" id="IPR001763">
    <property type="entry name" value="Rhodanese-like_dom"/>
</dbReference>
<evidence type="ECO:0000259" key="1">
    <source>
        <dbReference type="PROSITE" id="PS50206"/>
    </source>
</evidence>
<keyword evidence="3" id="KW-1185">Reference proteome</keyword>
<sequence>MTIVLTLMKESPTATKTKVNEEDPGLVVILDARPPEEYDVSHVKDALRVDPNAELSDVKKTIALLQEHHGKQTVVSYCSLGYRSAKYAEALSKQLKKEHPDLENDIRVYNLEGGIFKWANEDKPMIDHKDRPTVYAHPYNAVFGKLLHQDLRKQSPEP</sequence>